<comment type="caution">
    <text evidence="3">The sequence shown here is derived from an EMBL/GenBank/DDBJ whole genome shotgun (WGS) entry which is preliminary data.</text>
</comment>
<name>A0A834J5Y7_VESGE</name>
<dbReference type="GO" id="GO:0005739">
    <property type="term" value="C:mitochondrion"/>
    <property type="evidence" value="ECO:0007669"/>
    <property type="project" value="TreeGrafter"/>
</dbReference>
<proteinExistence type="inferred from homology"/>
<sequence length="102" mass="11920">MNSNIKIIRALAQELRHISLSEKLKDNITMRYILEQAYSHKETSEVLCKAQKELKNLAETYLCYLTSQRKYKDIKMQYTGKGERSIKETADLVGFKLPHDPK</sequence>
<evidence type="ECO:0000256" key="1">
    <source>
        <dbReference type="ARBA" id="ARBA00009058"/>
    </source>
</evidence>
<dbReference type="PANTHER" id="PTHR31716">
    <property type="entry name" value="PROTEIN FMC1 HOMOLOG"/>
    <property type="match status" value="1"/>
</dbReference>
<evidence type="ECO:0000313" key="3">
    <source>
        <dbReference type="EMBL" id="KAF7382581.1"/>
    </source>
</evidence>
<evidence type="ECO:0000313" key="4">
    <source>
        <dbReference type="Proteomes" id="UP000617340"/>
    </source>
</evidence>
<keyword evidence="4" id="KW-1185">Reference proteome</keyword>
<dbReference type="EMBL" id="JACSDZ010000020">
    <property type="protein sequence ID" value="KAF7382581.1"/>
    <property type="molecule type" value="Genomic_DNA"/>
</dbReference>
<gene>
    <name evidence="3" type="ORF">HZH68_015500</name>
</gene>
<reference evidence="3" key="1">
    <citation type="journal article" date="2020" name="G3 (Bethesda)">
        <title>High-Quality Assemblies for Three Invasive Social Wasps from the &lt;i&gt;Vespula&lt;/i&gt; Genus.</title>
        <authorList>
            <person name="Harrop T.W.R."/>
            <person name="Guhlin J."/>
            <person name="McLaughlin G.M."/>
            <person name="Permina E."/>
            <person name="Stockwell P."/>
            <person name="Gilligan J."/>
            <person name="Le Lec M.F."/>
            <person name="Gruber M.A.M."/>
            <person name="Quinn O."/>
            <person name="Lovegrove M."/>
            <person name="Duncan E.J."/>
            <person name="Remnant E.J."/>
            <person name="Van Eeckhoven J."/>
            <person name="Graham B."/>
            <person name="Knapp R.A."/>
            <person name="Langford K.W."/>
            <person name="Kronenberg Z."/>
            <person name="Press M.O."/>
            <person name="Eacker S.M."/>
            <person name="Wilson-Rankin E.E."/>
            <person name="Purcell J."/>
            <person name="Lester P.J."/>
            <person name="Dearden P.K."/>
        </authorList>
    </citation>
    <scope>NUCLEOTIDE SEQUENCE</scope>
    <source>
        <strain evidence="3">Linc-1</strain>
    </source>
</reference>
<accession>A0A834J5Y7</accession>
<protein>
    <recommendedName>
        <fullName evidence="2">Protein FMC1 homolog</fullName>
    </recommendedName>
</protein>
<comment type="similarity">
    <text evidence="1">Belongs to the FMC1 family.</text>
</comment>
<dbReference type="PANTHER" id="PTHR31716:SF1">
    <property type="entry name" value="PROTEIN FMC1 HOMOLOG"/>
    <property type="match status" value="1"/>
</dbReference>
<dbReference type="Proteomes" id="UP000617340">
    <property type="component" value="Unassembled WGS sequence"/>
</dbReference>
<dbReference type="AlphaFoldDB" id="A0A834J5Y7"/>
<organism evidence="3 4">
    <name type="scientific">Vespula germanica</name>
    <name type="common">German yellow jacket</name>
    <name type="synonym">Paravespula germanica</name>
    <dbReference type="NCBI Taxonomy" id="30212"/>
    <lineage>
        <taxon>Eukaryota</taxon>
        <taxon>Metazoa</taxon>
        <taxon>Ecdysozoa</taxon>
        <taxon>Arthropoda</taxon>
        <taxon>Hexapoda</taxon>
        <taxon>Insecta</taxon>
        <taxon>Pterygota</taxon>
        <taxon>Neoptera</taxon>
        <taxon>Endopterygota</taxon>
        <taxon>Hymenoptera</taxon>
        <taxon>Apocrita</taxon>
        <taxon>Aculeata</taxon>
        <taxon>Vespoidea</taxon>
        <taxon>Vespidae</taxon>
        <taxon>Vespinae</taxon>
        <taxon>Vespula</taxon>
    </lineage>
</organism>
<evidence type="ECO:0000256" key="2">
    <source>
        <dbReference type="ARBA" id="ARBA00013846"/>
    </source>
</evidence>
<dbReference type="InterPro" id="IPR037667">
    <property type="entry name" value="FMC1_homologue"/>
</dbReference>